<comment type="caution">
    <text evidence="3">The sequence shown here is derived from an EMBL/GenBank/DDBJ whole genome shotgun (WGS) entry which is preliminary data.</text>
</comment>
<protein>
    <recommendedName>
        <fullName evidence="2">NADP-dependent oxidoreductase domain-containing protein</fullName>
    </recommendedName>
</protein>
<dbReference type="Pfam" id="PF00248">
    <property type="entry name" value="Aldo_ket_red"/>
    <property type="match status" value="1"/>
</dbReference>
<dbReference type="SUPFAM" id="SSF51430">
    <property type="entry name" value="NAD(P)-linked oxidoreductase"/>
    <property type="match status" value="1"/>
</dbReference>
<evidence type="ECO:0000256" key="1">
    <source>
        <dbReference type="ARBA" id="ARBA00023002"/>
    </source>
</evidence>
<name>A0A9P6MI78_9FUNG</name>
<dbReference type="PANTHER" id="PTHR43364">
    <property type="entry name" value="NADH-SPECIFIC METHYLGLYOXAL REDUCTASE-RELATED"/>
    <property type="match status" value="1"/>
</dbReference>
<dbReference type="InterPro" id="IPR036812">
    <property type="entry name" value="NAD(P)_OxRdtase_dom_sf"/>
</dbReference>
<dbReference type="Proteomes" id="UP000703661">
    <property type="component" value="Unassembled WGS sequence"/>
</dbReference>
<dbReference type="CDD" id="cd19075">
    <property type="entry name" value="AKR_AKR7A1-5"/>
    <property type="match status" value="1"/>
</dbReference>
<keyword evidence="1" id="KW-0560">Oxidoreductase</keyword>
<dbReference type="OrthoDB" id="2310150at2759"/>
<accession>A0A9P6MI78</accession>
<reference evidence="3" key="1">
    <citation type="journal article" date="2020" name="Fungal Divers.">
        <title>Resolving the Mortierellaceae phylogeny through synthesis of multi-gene phylogenetics and phylogenomics.</title>
        <authorList>
            <person name="Vandepol N."/>
            <person name="Liber J."/>
            <person name="Desiro A."/>
            <person name="Na H."/>
            <person name="Kennedy M."/>
            <person name="Barry K."/>
            <person name="Grigoriev I.V."/>
            <person name="Miller A.N."/>
            <person name="O'Donnell K."/>
            <person name="Stajich J.E."/>
            <person name="Bonito G."/>
        </authorList>
    </citation>
    <scope>NUCLEOTIDE SEQUENCE</scope>
    <source>
        <strain evidence="3">NRRL 2769</strain>
    </source>
</reference>
<feature type="non-terminal residue" evidence="3">
    <location>
        <position position="353"/>
    </location>
</feature>
<dbReference type="InterPro" id="IPR050523">
    <property type="entry name" value="AKR_Detox_Biosynth"/>
</dbReference>
<evidence type="ECO:0000313" key="4">
    <source>
        <dbReference type="Proteomes" id="UP000703661"/>
    </source>
</evidence>
<evidence type="ECO:0000259" key="2">
    <source>
        <dbReference type="Pfam" id="PF00248"/>
    </source>
</evidence>
<dbReference type="EMBL" id="JAAAID010003101">
    <property type="protein sequence ID" value="KAG0000794.1"/>
    <property type="molecule type" value="Genomic_DNA"/>
</dbReference>
<dbReference type="GO" id="GO:0016491">
    <property type="term" value="F:oxidoreductase activity"/>
    <property type="evidence" value="ECO:0007669"/>
    <property type="project" value="UniProtKB-KW"/>
</dbReference>
<dbReference type="PANTHER" id="PTHR43364:SF4">
    <property type="entry name" value="NAD(P)-LINKED OXIDOREDUCTASE SUPERFAMILY PROTEIN"/>
    <property type="match status" value="1"/>
</dbReference>
<organism evidence="3 4">
    <name type="scientific">Entomortierella chlamydospora</name>
    <dbReference type="NCBI Taxonomy" id="101097"/>
    <lineage>
        <taxon>Eukaryota</taxon>
        <taxon>Fungi</taxon>
        <taxon>Fungi incertae sedis</taxon>
        <taxon>Mucoromycota</taxon>
        <taxon>Mortierellomycotina</taxon>
        <taxon>Mortierellomycetes</taxon>
        <taxon>Mortierellales</taxon>
        <taxon>Mortierellaceae</taxon>
        <taxon>Entomortierella</taxon>
    </lineage>
</organism>
<dbReference type="InterPro" id="IPR023210">
    <property type="entry name" value="NADP_OxRdtase_dom"/>
</dbReference>
<keyword evidence="4" id="KW-1185">Reference proteome</keyword>
<feature type="domain" description="NADP-dependent oxidoreductase" evidence="2">
    <location>
        <begin position="22"/>
        <end position="328"/>
    </location>
</feature>
<gene>
    <name evidence="3" type="ORF">BGZ80_006306</name>
</gene>
<sequence>AHLILYYQLYRETNMSGTNTPRIILGTMTFGLDSTSEASSTVRVRGVENIKPFLDTFRAHGHNELDTARIYCGGDTETVLGQLPLESFKVATKVWPTIPKSHGYEHLSKTLRESLTALKAQKVDIFYLHAPDYTTPFEETVKAVNELYREGLFERFGLSNYAAWQVTLIHQLCKQNGYVLPTVYQGMYNAITRDVARELLPCLKALNIAFYAYNPIAGGLLSGRYNFEKDVDGGRFDLNTGFGMIYRQRYWNSLFFDSVKATEKVSKEHNLTVIETALRWMVHHSDLGPDDGIIIGASSMGHLEGNLKDLEKGPLPQEVVDALNEAWEHVKVACPSYFKTQESANAVASTFMK</sequence>
<proteinExistence type="predicted"/>
<evidence type="ECO:0000313" key="3">
    <source>
        <dbReference type="EMBL" id="KAG0000794.1"/>
    </source>
</evidence>
<dbReference type="Gene3D" id="3.20.20.100">
    <property type="entry name" value="NADP-dependent oxidoreductase domain"/>
    <property type="match status" value="1"/>
</dbReference>
<dbReference type="AlphaFoldDB" id="A0A9P6MI78"/>